<dbReference type="EMBL" id="AJAL01000001">
    <property type="protein sequence ID" value="EOH82381.1"/>
    <property type="molecule type" value="Genomic_DNA"/>
</dbReference>
<dbReference type="Proteomes" id="UP000013877">
    <property type="component" value="Unassembled WGS sequence"/>
</dbReference>
<comment type="caution">
    <text evidence="1">The sequence shown here is derived from an EMBL/GenBank/DDBJ whole genome shotgun (WGS) entry which is preliminary data.</text>
</comment>
<dbReference type="EMBL" id="ASWF01000002">
    <property type="protein sequence ID" value="EOT77781.1"/>
    <property type="molecule type" value="Genomic_DNA"/>
</dbReference>
<name>R2RP89_9ENTE</name>
<dbReference type="HOGENOM" id="CLU_3251190_0_0_9"/>
<dbReference type="Proteomes" id="UP000014158">
    <property type="component" value="Unassembled WGS sequence"/>
</dbReference>
<evidence type="ECO:0000313" key="4">
    <source>
        <dbReference type="Proteomes" id="UP000014158"/>
    </source>
</evidence>
<evidence type="ECO:0000313" key="3">
    <source>
        <dbReference type="Proteomes" id="UP000013877"/>
    </source>
</evidence>
<sequence length="42" mass="4749">MFNIKEYQSFLNGLDQIDIGNNSRSLLLEGLREKFSVGTDAD</sequence>
<dbReference type="RefSeq" id="WP_010743955.1">
    <property type="nucleotide sequence ID" value="NZ_ASWF01000002.1"/>
</dbReference>
<keyword evidence="4" id="KW-1185">Reference proteome</keyword>
<dbReference type="PATRIC" id="fig|1158602.3.peg.632"/>
<proteinExistence type="predicted"/>
<evidence type="ECO:0000313" key="2">
    <source>
        <dbReference type="EMBL" id="EOT77781.1"/>
    </source>
</evidence>
<gene>
    <name evidence="2" type="ORF">I590_01318</name>
    <name evidence="1" type="ORF">UAK_00617</name>
</gene>
<evidence type="ECO:0000313" key="1">
    <source>
        <dbReference type="EMBL" id="EOH82381.1"/>
    </source>
</evidence>
<organism evidence="1 3">
    <name type="scientific">Enterococcus raffinosus ATCC 49464</name>
    <dbReference type="NCBI Taxonomy" id="1158602"/>
    <lineage>
        <taxon>Bacteria</taxon>
        <taxon>Bacillati</taxon>
        <taxon>Bacillota</taxon>
        <taxon>Bacilli</taxon>
        <taxon>Lactobacillales</taxon>
        <taxon>Enterococcaceae</taxon>
        <taxon>Enterococcus</taxon>
    </lineage>
</organism>
<protein>
    <submittedName>
        <fullName evidence="1">Uncharacterized protein</fullName>
    </submittedName>
</protein>
<accession>R2RP89</accession>
<reference evidence="2 4" key="2">
    <citation type="submission" date="2013-03" db="EMBL/GenBank/DDBJ databases">
        <title>The Genome Sequence of Enterococcus raffinosus ATCC_49464 (PacBio/Illumina hybrid assembly).</title>
        <authorList>
            <consortium name="The Broad Institute Genomics Platform"/>
            <consortium name="The Broad Institute Genome Sequencing Center for Infectious Disease"/>
            <person name="Earl A."/>
            <person name="Russ C."/>
            <person name="Gilmore M."/>
            <person name="Surin D."/>
            <person name="Walker B."/>
            <person name="Young S."/>
            <person name="Zeng Q."/>
            <person name="Gargeya S."/>
            <person name="Fitzgerald M."/>
            <person name="Haas B."/>
            <person name="Abouelleil A."/>
            <person name="Allen A.W."/>
            <person name="Alvarado L."/>
            <person name="Arachchi H.M."/>
            <person name="Berlin A.M."/>
            <person name="Chapman S.B."/>
            <person name="Gainer-Dewar J."/>
            <person name="Goldberg J."/>
            <person name="Griggs A."/>
            <person name="Gujja S."/>
            <person name="Hansen M."/>
            <person name="Howarth C."/>
            <person name="Imamovic A."/>
            <person name="Ireland A."/>
            <person name="Larimer J."/>
            <person name="McCowan C."/>
            <person name="Murphy C."/>
            <person name="Pearson M."/>
            <person name="Poon T.W."/>
            <person name="Priest M."/>
            <person name="Roberts A."/>
            <person name="Saif S."/>
            <person name="Shea T."/>
            <person name="Sisk P."/>
            <person name="Sykes S."/>
            <person name="Wortman J."/>
            <person name="Nusbaum C."/>
            <person name="Birren B."/>
        </authorList>
    </citation>
    <scope>NUCLEOTIDE SEQUENCE [LARGE SCALE GENOMIC DNA]</scope>
    <source>
        <strain evidence="2 4">ATCC 49464</strain>
    </source>
</reference>
<dbReference type="AlphaFoldDB" id="R2RP89"/>
<reference evidence="1 3" key="1">
    <citation type="submission" date="2013-02" db="EMBL/GenBank/DDBJ databases">
        <title>The Genome Sequence of Enterococcus raffinosus ATCC_49464.</title>
        <authorList>
            <consortium name="The Broad Institute Genome Sequencing Platform"/>
            <consortium name="The Broad Institute Genome Sequencing Center for Infectious Disease"/>
            <person name="Earl A.M."/>
            <person name="Gilmore M.S."/>
            <person name="Lebreton F."/>
            <person name="Walker B."/>
            <person name="Young S.K."/>
            <person name="Zeng Q."/>
            <person name="Gargeya S."/>
            <person name="Fitzgerald M."/>
            <person name="Haas B."/>
            <person name="Abouelleil A."/>
            <person name="Alvarado L."/>
            <person name="Arachchi H.M."/>
            <person name="Berlin A.M."/>
            <person name="Chapman S.B."/>
            <person name="Dewar J."/>
            <person name="Goldberg J."/>
            <person name="Griggs A."/>
            <person name="Gujja S."/>
            <person name="Hansen M."/>
            <person name="Howarth C."/>
            <person name="Imamovic A."/>
            <person name="Larimer J."/>
            <person name="McCowan C."/>
            <person name="Murphy C."/>
            <person name="Neiman D."/>
            <person name="Pearson M."/>
            <person name="Priest M."/>
            <person name="Roberts A."/>
            <person name="Saif S."/>
            <person name="Shea T."/>
            <person name="Sisk P."/>
            <person name="Sykes S."/>
            <person name="Wortman J."/>
            <person name="Nusbaum C."/>
            <person name="Birren B."/>
        </authorList>
    </citation>
    <scope>NUCLEOTIDE SEQUENCE [LARGE SCALE GENOMIC DNA]</scope>
    <source>
        <strain evidence="1 3">ATCC 49464</strain>
    </source>
</reference>